<comment type="caution">
    <text evidence="2">The sequence shown here is derived from an EMBL/GenBank/DDBJ whole genome shotgun (WGS) entry which is preliminary data.</text>
</comment>
<gene>
    <name evidence="2" type="ORF">DXA38_22730</name>
</gene>
<dbReference type="OrthoDB" id="2067339at2"/>
<dbReference type="Pfam" id="PF06197">
    <property type="entry name" value="DUF998"/>
    <property type="match status" value="1"/>
</dbReference>
<dbReference type="RefSeq" id="WP_035110463.1">
    <property type="nucleotide sequence ID" value="NZ_AP025565.1"/>
</dbReference>
<dbReference type="EMBL" id="QVEV01000107">
    <property type="protein sequence ID" value="RGC06881.1"/>
    <property type="molecule type" value="Genomic_DNA"/>
</dbReference>
<feature type="transmembrane region" description="Helical" evidence="1">
    <location>
        <begin position="122"/>
        <end position="141"/>
    </location>
</feature>
<evidence type="ECO:0000313" key="3">
    <source>
        <dbReference type="Proteomes" id="UP000260025"/>
    </source>
</evidence>
<protein>
    <submittedName>
        <fullName evidence="2">DUF998 domain-containing protein</fullName>
    </submittedName>
</protein>
<dbReference type="AlphaFoldDB" id="A0A3E2V8R9"/>
<feature type="transmembrane region" description="Helical" evidence="1">
    <location>
        <begin position="184"/>
        <end position="203"/>
    </location>
</feature>
<dbReference type="InterPro" id="IPR009339">
    <property type="entry name" value="DUF998"/>
</dbReference>
<feature type="transmembrane region" description="Helical" evidence="1">
    <location>
        <begin position="47"/>
        <end position="67"/>
    </location>
</feature>
<dbReference type="Proteomes" id="UP000260025">
    <property type="component" value="Unassembled WGS sequence"/>
</dbReference>
<evidence type="ECO:0000313" key="2">
    <source>
        <dbReference type="EMBL" id="RGC06881.1"/>
    </source>
</evidence>
<name>A0A3E2V8R9_CLOIN</name>
<feature type="transmembrane region" description="Helical" evidence="1">
    <location>
        <begin position="7"/>
        <end position="27"/>
    </location>
</feature>
<feature type="transmembrane region" description="Helical" evidence="1">
    <location>
        <begin position="79"/>
        <end position="102"/>
    </location>
</feature>
<reference evidence="2 3" key="1">
    <citation type="submission" date="2018-08" db="EMBL/GenBank/DDBJ databases">
        <title>A genome reference for cultivated species of the human gut microbiota.</title>
        <authorList>
            <person name="Zou Y."/>
            <person name="Xue W."/>
            <person name="Luo G."/>
        </authorList>
    </citation>
    <scope>NUCLEOTIDE SEQUENCE [LARGE SCALE GENOMIC DNA]</scope>
    <source>
        <strain evidence="2 3">OF01-2LB</strain>
    </source>
</reference>
<keyword evidence="1" id="KW-0472">Membrane</keyword>
<organism evidence="2 3">
    <name type="scientific">Clostridium innocuum</name>
    <dbReference type="NCBI Taxonomy" id="1522"/>
    <lineage>
        <taxon>Bacteria</taxon>
        <taxon>Bacillati</taxon>
        <taxon>Bacillota</taxon>
        <taxon>Clostridia</taxon>
        <taxon>Eubacteriales</taxon>
        <taxon>Clostridiaceae</taxon>
        <taxon>Clostridium</taxon>
    </lineage>
</organism>
<keyword evidence="1" id="KW-1133">Transmembrane helix</keyword>
<accession>A0A3E2V8R9</accession>
<sequence length="205" mass="22857">MKNSIMTILPIVFILDLLIPFILAPAYKGYNHLIQVMSVLGNSKAPLHIIYNAWLVVFGITLIVIDFNVYAIISESSKLIAVTLFVILLIYAIGGCILSGLFPVGEVKSLATLSEKIHGYGSVIGFMCLAFAPLFLGIYAYKINNIKFFYFNIGCFILAILCFSCFVMGDKPNYKNTVLAFEGLWQRLSLLFMYLPLGCLILLEK</sequence>
<evidence type="ECO:0000256" key="1">
    <source>
        <dbReference type="SAM" id="Phobius"/>
    </source>
</evidence>
<feature type="transmembrane region" description="Helical" evidence="1">
    <location>
        <begin position="148"/>
        <end position="169"/>
    </location>
</feature>
<keyword evidence="1" id="KW-0812">Transmembrane</keyword>
<proteinExistence type="predicted"/>